<dbReference type="Pfam" id="PF15898">
    <property type="entry name" value="PRKG1_interact"/>
    <property type="match status" value="1"/>
</dbReference>
<dbReference type="InterPro" id="IPR036770">
    <property type="entry name" value="Ankyrin_rpt-contain_sf"/>
</dbReference>
<keyword evidence="3" id="KW-0677">Repeat</keyword>
<dbReference type="InterPro" id="IPR051226">
    <property type="entry name" value="PP1_Regulatory_Subunit"/>
</dbReference>
<feature type="region of interest" description="Disordered" evidence="8">
    <location>
        <begin position="423"/>
        <end position="569"/>
    </location>
</feature>
<dbReference type="CDD" id="cd21930">
    <property type="entry name" value="IPD_PPP1R12"/>
    <property type="match status" value="1"/>
</dbReference>
<feature type="repeat" description="ANK" evidence="6">
    <location>
        <begin position="180"/>
        <end position="212"/>
    </location>
</feature>
<feature type="compositionally biased region" description="Polar residues" evidence="8">
    <location>
        <begin position="683"/>
        <end position="695"/>
    </location>
</feature>
<evidence type="ECO:0000256" key="1">
    <source>
        <dbReference type="ARBA" id="ARBA00004245"/>
    </source>
</evidence>
<feature type="compositionally biased region" description="Basic and acidic residues" evidence="8">
    <location>
        <begin position="849"/>
        <end position="858"/>
    </location>
</feature>
<dbReference type="SMART" id="SM00248">
    <property type="entry name" value="ANK"/>
    <property type="match status" value="5"/>
</dbReference>
<evidence type="ECO:0000256" key="8">
    <source>
        <dbReference type="SAM" id="MobiDB-lite"/>
    </source>
</evidence>
<dbReference type="Gene3D" id="1.25.40.20">
    <property type="entry name" value="Ankyrin repeat-containing domain"/>
    <property type="match status" value="2"/>
</dbReference>
<evidence type="ECO:0000256" key="6">
    <source>
        <dbReference type="PROSITE-ProRule" id="PRU00023"/>
    </source>
</evidence>
<feature type="compositionally biased region" description="Low complexity" evidence="8">
    <location>
        <begin position="662"/>
        <end position="682"/>
    </location>
</feature>
<feature type="repeat" description="ANK" evidence="6">
    <location>
        <begin position="306"/>
        <end position="338"/>
    </location>
</feature>
<dbReference type="PROSITE" id="PS50297">
    <property type="entry name" value="ANK_REP_REGION"/>
    <property type="match status" value="4"/>
</dbReference>
<feature type="compositionally biased region" description="Low complexity" evidence="8">
    <location>
        <begin position="892"/>
        <end position="922"/>
    </location>
</feature>
<feature type="domain" description="cGMP-dependent protein kinase interacting" evidence="9">
    <location>
        <begin position="930"/>
        <end position="1001"/>
    </location>
</feature>
<dbReference type="InterPro" id="IPR031775">
    <property type="entry name" value="PRKG1_interact"/>
</dbReference>
<feature type="repeat" description="ANK" evidence="6">
    <location>
        <begin position="339"/>
        <end position="371"/>
    </location>
</feature>
<dbReference type="InterPro" id="IPR002110">
    <property type="entry name" value="Ankyrin_rpt"/>
</dbReference>
<feature type="region of interest" description="Disordered" evidence="8">
    <location>
        <begin position="751"/>
        <end position="775"/>
    </location>
</feature>
<keyword evidence="4" id="KW-0963">Cytoplasm</keyword>
<protein>
    <submittedName>
        <fullName evidence="11">cGMP-dependent protein kinase interacting domain-containing protein</fullName>
    </submittedName>
</protein>
<dbReference type="PANTHER" id="PTHR24179">
    <property type="entry name" value="PROTEIN PHOSPHATASE 1 REGULATORY SUBUNIT 12"/>
    <property type="match status" value="1"/>
</dbReference>
<comment type="similarity">
    <text evidence="5">Belongs to the NRARP family.</text>
</comment>
<dbReference type="Gene3D" id="6.10.140.390">
    <property type="match status" value="1"/>
</dbReference>
<dbReference type="AlphaFoldDB" id="A0A914I5J1"/>
<feature type="compositionally biased region" description="Low complexity" evidence="8">
    <location>
        <begin position="454"/>
        <end position="488"/>
    </location>
</feature>
<feature type="compositionally biased region" description="Polar residues" evidence="8">
    <location>
        <begin position="869"/>
        <end position="884"/>
    </location>
</feature>
<keyword evidence="2" id="KW-0217">Developmental protein</keyword>
<feature type="compositionally biased region" description="Low complexity" evidence="8">
    <location>
        <begin position="508"/>
        <end position="566"/>
    </location>
</feature>
<evidence type="ECO:0000256" key="3">
    <source>
        <dbReference type="ARBA" id="ARBA00022737"/>
    </source>
</evidence>
<keyword evidence="6" id="KW-0040">ANK repeat</keyword>
<dbReference type="WBParaSite" id="Gr19_v10_g7516.t1">
    <property type="protein sequence ID" value="Gr19_v10_g7516.t1"/>
    <property type="gene ID" value="Gr19_v10_g7516"/>
</dbReference>
<evidence type="ECO:0000256" key="7">
    <source>
        <dbReference type="SAM" id="Coils"/>
    </source>
</evidence>
<feature type="compositionally biased region" description="Polar residues" evidence="8">
    <location>
        <begin position="489"/>
        <end position="500"/>
    </location>
</feature>
<reference evidence="11" key="1">
    <citation type="submission" date="2022-11" db="UniProtKB">
        <authorList>
            <consortium name="WormBaseParasite"/>
        </authorList>
    </citation>
    <scope>IDENTIFICATION</scope>
</reference>
<feature type="compositionally biased region" description="Basic and acidic residues" evidence="8">
    <location>
        <begin position="423"/>
        <end position="436"/>
    </location>
</feature>
<evidence type="ECO:0000313" key="10">
    <source>
        <dbReference type="Proteomes" id="UP000887572"/>
    </source>
</evidence>
<dbReference type="SUPFAM" id="SSF48403">
    <property type="entry name" value="Ankyrin repeat"/>
    <property type="match status" value="1"/>
</dbReference>
<dbReference type="PROSITE" id="PS50088">
    <property type="entry name" value="ANK_REPEAT"/>
    <property type="match status" value="4"/>
</dbReference>
<evidence type="ECO:0000256" key="4">
    <source>
        <dbReference type="ARBA" id="ARBA00023212"/>
    </source>
</evidence>
<dbReference type="Pfam" id="PF12796">
    <property type="entry name" value="Ank_2"/>
    <property type="match status" value="2"/>
</dbReference>
<feature type="region of interest" description="Disordered" evidence="8">
    <location>
        <begin position="788"/>
        <end position="930"/>
    </location>
</feature>
<comment type="subcellular location">
    <subcellularLocation>
        <location evidence="1">Cytoplasm</location>
        <location evidence="1">Cytoskeleton</location>
    </subcellularLocation>
</comment>
<feature type="repeat" description="ANK" evidence="6">
    <location>
        <begin position="213"/>
        <end position="245"/>
    </location>
</feature>
<feature type="compositionally biased region" description="Polar residues" evidence="8">
    <location>
        <begin position="792"/>
        <end position="805"/>
    </location>
</feature>
<dbReference type="PANTHER" id="PTHR24179:SF21">
    <property type="entry name" value="MYOSIN BINDING SUBUNIT, ISOFORM O"/>
    <property type="match status" value="1"/>
</dbReference>
<sequence length="1001" mass="109926">MPKLPLFFCFPPLSPSLSSISALLEQIFAQRGGRNILTGTPKEEAKSKDTPTVSIPFLSLILCISLTHPQQHHTISLIPPSGRTKKMVLDDDCINMSMDAAMLQNKGQIQHNVTSKRKEQLKRWESSEMNQVCTRRRPEHKSSVKFQDRDIFLSACVSGDEEEVEELLKNGSDINVSDIDGVTALHQAVIDSNPNMVRFLVDHRAAINAQDNEGWTPLHVAVCCGSLSIVKYLCEHGSDLSCVNSDRELPVDLAESDEMRTFLEQEMRRKNVDEQKAREREFTLLFEDCNRWIQSGHYLDKPHPRTGATALHVAASKGYNKLIGMLSRAGADVNAQDFEGWTPLHAAAHWGERDACRILMENGANLDALTHTGHTVFSLADKSISDYLVNLQEHQQQQNGAAAAPHSNGSSAVLQDMANLTMNREKEPSVDSERASKRSSSVYSSSDQDHSSEHCASTAAATAVHATHSTSTSPSLGSSSVLSNSSHLANTNNKNNTGSDQKQRETTNSSSSMHSSPSAASSLLSSSNSINSNSNSSGNPNEQQPSSPASLVSSSTSNNTNGLQTSKSTTLKAAETIQRLRQQLPQGRSKTQSVDFGKALSSPLDTNPRLKSPPGTAPLVQSARSFWNSVHSNSSSSSANNVPQHPIGTTPLHQQQFNRFRQRFQQQQSVDSLSSTASSDQSGTETAKYPQSPTINPNRLHHRRQQHQLNLQFKNHHLKDSDTAMTIMFGNDSKNGTLSTAESSVTNVTATNSASESASCSSVTPSPSPSPIVASSVTLNSSPFVTVRKQPHCQQSTPPTQPISSRESEAERKAKSRLKRSTRRSTQGVTLEQLGEVSMRHHAPKHHGRTENGKEQQKQRTATIGRLGSDNSLELSNNKLTPNDLQPPPASPCSSTSSSSAYLTAASHRVVDQQSQKVQQQQNSTMPSSTASLIDELDKYRQLYERERDESERLRTERRMFERRIVALEYELEKSQQLQTDNEKLKDENIALVRVLAKLSK</sequence>
<dbReference type="GO" id="GO:0004857">
    <property type="term" value="F:enzyme inhibitor activity"/>
    <property type="evidence" value="ECO:0007669"/>
    <property type="project" value="TreeGrafter"/>
</dbReference>
<dbReference type="GO" id="GO:0005737">
    <property type="term" value="C:cytoplasm"/>
    <property type="evidence" value="ECO:0007669"/>
    <property type="project" value="TreeGrafter"/>
</dbReference>
<evidence type="ECO:0000256" key="5">
    <source>
        <dbReference type="ARBA" id="ARBA00038386"/>
    </source>
</evidence>
<dbReference type="Proteomes" id="UP000887572">
    <property type="component" value="Unplaced"/>
</dbReference>
<keyword evidence="10" id="KW-1185">Reference proteome</keyword>
<keyword evidence="4" id="KW-0206">Cytoskeleton</keyword>
<dbReference type="GO" id="GO:0019208">
    <property type="term" value="F:phosphatase regulator activity"/>
    <property type="evidence" value="ECO:0007669"/>
    <property type="project" value="TreeGrafter"/>
</dbReference>
<name>A0A914I5J1_GLORO</name>
<accession>A0A914I5J1</accession>
<evidence type="ECO:0000259" key="9">
    <source>
        <dbReference type="Pfam" id="PF15898"/>
    </source>
</evidence>
<organism evidence="10 11">
    <name type="scientific">Globodera rostochiensis</name>
    <name type="common">Golden nematode worm</name>
    <name type="synonym">Heterodera rostochiensis</name>
    <dbReference type="NCBI Taxonomy" id="31243"/>
    <lineage>
        <taxon>Eukaryota</taxon>
        <taxon>Metazoa</taxon>
        <taxon>Ecdysozoa</taxon>
        <taxon>Nematoda</taxon>
        <taxon>Chromadorea</taxon>
        <taxon>Rhabditida</taxon>
        <taxon>Tylenchina</taxon>
        <taxon>Tylenchomorpha</taxon>
        <taxon>Tylenchoidea</taxon>
        <taxon>Heteroderidae</taxon>
        <taxon>Heteroderinae</taxon>
        <taxon>Globodera</taxon>
    </lineage>
</organism>
<feature type="compositionally biased region" description="Low complexity" evidence="8">
    <location>
        <begin position="625"/>
        <end position="641"/>
    </location>
</feature>
<dbReference type="GO" id="GO:0019901">
    <property type="term" value="F:protein kinase binding"/>
    <property type="evidence" value="ECO:0007669"/>
    <property type="project" value="InterPro"/>
</dbReference>
<feature type="region of interest" description="Disordered" evidence="8">
    <location>
        <begin position="662"/>
        <end position="698"/>
    </location>
</feature>
<feature type="compositionally biased region" description="Basic residues" evidence="8">
    <location>
        <begin position="814"/>
        <end position="823"/>
    </location>
</feature>
<evidence type="ECO:0000256" key="2">
    <source>
        <dbReference type="ARBA" id="ARBA00022473"/>
    </source>
</evidence>
<feature type="coiled-coil region" evidence="7">
    <location>
        <begin position="930"/>
        <end position="988"/>
    </location>
</feature>
<proteinExistence type="inferred from homology"/>
<keyword evidence="7" id="KW-0175">Coiled coil</keyword>
<dbReference type="GO" id="GO:0005856">
    <property type="term" value="C:cytoskeleton"/>
    <property type="evidence" value="ECO:0007669"/>
    <property type="project" value="UniProtKB-SubCell"/>
</dbReference>
<feature type="compositionally biased region" description="Polar residues" evidence="8">
    <location>
        <begin position="581"/>
        <end position="594"/>
    </location>
</feature>
<dbReference type="FunFam" id="1.25.40.20:FF:000007">
    <property type="entry name" value="Phosphatase 1 regulatory subunit 12A"/>
    <property type="match status" value="1"/>
</dbReference>
<feature type="region of interest" description="Disordered" evidence="8">
    <location>
        <begin position="581"/>
        <end position="650"/>
    </location>
</feature>
<evidence type="ECO:0000313" key="11">
    <source>
        <dbReference type="WBParaSite" id="Gr19_v10_g7516.t1"/>
    </source>
</evidence>